<proteinExistence type="predicted"/>
<dbReference type="AlphaFoldDB" id="A0A1U7NX97"/>
<organism evidence="1 2">
    <name type="scientific">Deinococcus marmoris</name>
    <dbReference type="NCBI Taxonomy" id="249408"/>
    <lineage>
        <taxon>Bacteria</taxon>
        <taxon>Thermotogati</taxon>
        <taxon>Deinococcota</taxon>
        <taxon>Deinococci</taxon>
        <taxon>Deinococcales</taxon>
        <taxon>Deinococcaceae</taxon>
        <taxon>Deinococcus</taxon>
    </lineage>
</organism>
<reference evidence="1 2" key="1">
    <citation type="submission" date="2017-01" db="EMBL/GenBank/DDBJ databases">
        <title>Genome Analysis of Deinococcus marmoris KOPRI26562.</title>
        <authorList>
            <person name="Kim J.H."/>
            <person name="Oh H.-M."/>
        </authorList>
    </citation>
    <scope>NUCLEOTIDE SEQUENCE [LARGE SCALE GENOMIC DNA]</scope>
    <source>
        <strain evidence="1 2">KOPRI26562</strain>
    </source>
</reference>
<accession>A0A1U7NX97</accession>
<comment type="caution">
    <text evidence="1">The sequence shown here is derived from an EMBL/GenBank/DDBJ whole genome shotgun (WGS) entry which is preliminary data.</text>
</comment>
<evidence type="ECO:0000313" key="2">
    <source>
        <dbReference type="Proteomes" id="UP000186607"/>
    </source>
</evidence>
<dbReference type="STRING" id="249408.BOO71_0008560"/>
<dbReference type="OrthoDB" id="70834at2"/>
<dbReference type="RefSeq" id="WP_075833630.1">
    <property type="nucleotide sequence ID" value="NZ_MSTI01000095.1"/>
</dbReference>
<evidence type="ECO:0000313" key="1">
    <source>
        <dbReference type="EMBL" id="OLV17527.1"/>
    </source>
</evidence>
<sequence length="104" mass="11568">MTAHVTTWPRTSAPWIVGRPARFSDAAEDFINELTRQEPWRKVRSEAWLEALGDALGDPVLGAAFPEAGAKVWLASLPDDEQAGGRALLEDFETHLRGWGWLAR</sequence>
<name>A0A1U7NX97_9DEIO</name>
<keyword evidence="2" id="KW-1185">Reference proteome</keyword>
<dbReference type="Proteomes" id="UP000186607">
    <property type="component" value="Unassembled WGS sequence"/>
</dbReference>
<dbReference type="EMBL" id="MSTI01000095">
    <property type="protein sequence ID" value="OLV17527.1"/>
    <property type="molecule type" value="Genomic_DNA"/>
</dbReference>
<gene>
    <name evidence="1" type="ORF">BOO71_0008560</name>
</gene>
<protein>
    <submittedName>
        <fullName evidence="1">Uncharacterized protein</fullName>
    </submittedName>
</protein>